<sequence>MKKFILFIVQIIVTTLVVAILLDSFYTYVFLNNNNRNKIEFVINSNPKKYDVVFLGSSRANNHFDSRIFSNQGLTVYNYGISGSRLEESALLLKLMIEKKYIVKNIILEIDLNINSDGFSNGTRAMFMPYLKEYETIQNHYHSISNFNQLYYIPFYRYINYDSKIGFRELFFSAIKKKNSALNHEGFLPLINDQSPLVATDLSERSPKRNKAYEEIKTICKQNNITLIAMTTPICAETINRDYFNHIHKIYPEIYRMEDTVIDDKYFSTCGHMNEKGAIAFTQIVFDKFFKPKNKS</sequence>
<keyword evidence="2" id="KW-1185">Reference proteome</keyword>
<organism evidence="1 2">
    <name type="scientific">Flavobacterium macrobrachii</name>
    <dbReference type="NCBI Taxonomy" id="591204"/>
    <lineage>
        <taxon>Bacteria</taxon>
        <taxon>Pseudomonadati</taxon>
        <taxon>Bacteroidota</taxon>
        <taxon>Flavobacteriia</taxon>
        <taxon>Flavobacteriales</taxon>
        <taxon>Flavobacteriaceae</taxon>
        <taxon>Flavobacterium</taxon>
    </lineage>
</organism>
<protein>
    <recommendedName>
        <fullName evidence="3">SGNH/GDSL hydrolase family protein</fullName>
    </recommendedName>
</protein>
<dbReference type="RefSeq" id="WP_187657164.1">
    <property type="nucleotide sequence ID" value="NZ_JACSOD020000489.1"/>
</dbReference>
<dbReference type="EMBL" id="JACSOD020000489">
    <property type="protein sequence ID" value="MBM6499729.1"/>
    <property type="molecule type" value="Genomic_DNA"/>
</dbReference>
<evidence type="ECO:0008006" key="3">
    <source>
        <dbReference type="Google" id="ProtNLM"/>
    </source>
</evidence>
<proteinExistence type="predicted"/>
<gene>
    <name evidence="1" type="ORF">H9X54_010530</name>
</gene>
<dbReference type="SUPFAM" id="SSF52266">
    <property type="entry name" value="SGNH hydrolase"/>
    <property type="match status" value="1"/>
</dbReference>
<accession>A0ABS2CXQ3</accession>
<evidence type="ECO:0000313" key="2">
    <source>
        <dbReference type="Proteomes" id="UP000759529"/>
    </source>
</evidence>
<dbReference type="Gene3D" id="3.40.50.1110">
    <property type="entry name" value="SGNH hydrolase"/>
    <property type="match status" value="1"/>
</dbReference>
<reference evidence="1 2" key="1">
    <citation type="submission" date="2021-02" db="EMBL/GenBank/DDBJ databases">
        <authorList>
            <person name="Jung H.S."/>
            <person name="Chun B.H."/>
            <person name="Jeon C.O."/>
        </authorList>
    </citation>
    <scope>NUCLEOTIDE SEQUENCE [LARGE SCALE GENOMIC DNA]</scope>
    <source>
        <strain evidence="1 2">LMG 25203</strain>
    </source>
</reference>
<dbReference type="Proteomes" id="UP000759529">
    <property type="component" value="Unassembled WGS sequence"/>
</dbReference>
<comment type="caution">
    <text evidence="1">The sequence shown here is derived from an EMBL/GenBank/DDBJ whole genome shotgun (WGS) entry which is preliminary data.</text>
</comment>
<name>A0ABS2CXQ3_9FLAO</name>
<evidence type="ECO:0000313" key="1">
    <source>
        <dbReference type="EMBL" id="MBM6499729.1"/>
    </source>
</evidence>
<dbReference type="InterPro" id="IPR036514">
    <property type="entry name" value="SGNH_hydro_sf"/>
</dbReference>